<dbReference type="Gene3D" id="1.25.10.10">
    <property type="entry name" value="Leucine-rich Repeat Variant"/>
    <property type="match status" value="1"/>
</dbReference>
<dbReference type="PANTHER" id="PTHR10943:SF1">
    <property type="entry name" value="26S PROTEASOME NON-ATPASE REGULATORY SUBUNIT 2"/>
    <property type="match status" value="1"/>
</dbReference>
<dbReference type="InterPro" id="IPR011989">
    <property type="entry name" value="ARM-like"/>
</dbReference>
<comment type="similarity">
    <text evidence="1">Belongs to the proteasome subunit S2 family.</text>
</comment>
<dbReference type="EMBL" id="JWZX01000402">
    <property type="protein sequence ID" value="KOO53054.1"/>
    <property type="molecule type" value="Genomic_DNA"/>
</dbReference>
<organism evidence="5 6">
    <name type="scientific">Chrysochromulina tobinii</name>
    <dbReference type="NCBI Taxonomy" id="1460289"/>
    <lineage>
        <taxon>Eukaryota</taxon>
        <taxon>Haptista</taxon>
        <taxon>Haptophyta</taxon>
        <taxon>Prymnesiophyceae</taxon>
        <taxon>Prymnesiales</taxon>
        <taxon>Chrysochromulinaceae</taxon>
        <taxon>Chrysochromulina</taxon>
    </lineage>
</organism>
<dbReference type="OrthoDB" id="10252509at2759"/>
<sequence>MSEEDLALKEEMELLVTRVSDPEPALRLTALETMVKEVRTATSSMTSVPKPLKFLRPHYPTLKVTYASAPPGPAKTMLADVLSLLAMTMAEDGVRESLNYKLLGSRDDLGSWGHEYVRHLAGEIGAEYNDRLTQAEAAAEAAKKAAAGGDAVMSDAPPKPADELLPLILAQITPFFMKHNAEAEAIDLLMEVGRLAEVVQYSDATNVERLCAYLSQLAQYVPEPDDSMVLHVAVDVQRKLGRYPEALMLAVRLGEDELVAEVLGACEDPLVQKQMAYMLSRAGSRPEAEDELARIMDGAHTTEHYLELARDLDVIEPKVPEDVYKSHLEKRPAGAANVDSARQNLAATFVNALLNVGFGTDKLLLTEGNKWLYKNKEHGMMSAAASLGMLLLWDVDGGLTQIDKFLYSTDENIKAGALLAVGVLSCGTRNECDPALALLSEYAEGTNPVHIKSAAIFGLGLAYAGAKKDEVLEALLPVVVNDETPLEVAAIAALALGLCFAGSCHEEISQALMTLLMEKPVETLKGSSMTRLICLGVGLLYLGKQQAVEVALELAKVLEEPLAEYLALTLETCAYAGSGNVLK</sequence>
<dbReference type="Pfam" id="PF01851">
    <property type="entry name" value="PC_rep"/>
    <property type="match status" value="1"/>
</dbReference>
<evidence type="ECO:0000259" key="4">
    <source>
        <dbReference type="Pfam" id="PF17781"/>
    </source>
</evidence>
<comment type="caution">
    <text evidence="5">The sequence shown here is derived from an EMBL/GenBank/DDBJ whole genome shotgun (WGS) entry which is preliminary data.</text>
</comment>
<proteinExistence type="inferred from homology"/>
<dbReference type="InterPro" id="IPR016024">
    <property type="entry name" value="ARM-type_fold"/>
</dbReference>
<dbReference type="PANTHER" id="PTHR10943">
    <property type="entry name" value="26S PROTEASOME NON-ATPASE REGULATORY SUBUNIT"/>
    <property type="match status" value="1"/>
</dbReference>
<keyword evidence="6" id="KW-1185">Reference proteome</keyword>
<evidence type="ECO:0000313" key="5">
    <source>
        <dbReference type="EMBL" id="KOO53054.1"/>
    </source>
</evidence>
<dbReference type="GO" id="GO:0005634">
    <property type="term" value="C:nucleus"/>
    <property type="evidence" value="ECO:0007669"/>
    <property type="project" value="TreeGrafter"/>
</dbReference>
<dbReference type="Pfam" id="PF17781">
    <property type="entry name" value="RPN1_RPN2_N"/>
    <property type="match status" value="1"/>
</dbReference>
<dbReference type="GO" id="GO:0008540">
    <property type="term" value="C:proteasome regulatory particle, base subcomplex"/>
    <property type="evidence" value="ECO:0007669"/>
    <property type="project" value="TreeGrafter"/>
</dbReference>
<keyword evidence="2" id="KW-0677">Repeat</keyword>
<protein>
    <submittedName>
        <fullName evidence="5">26s proteasome non-ATPase regulatory subunit 2</fullName>
    </submittedName>
</protein>
<keyword evidence="3 5" id="KW-0647">Proteasome</keyword>
<evidence type="ECO:0000256" key="3">
    <source>
        <dbReference type="ARBA" id="ARBA00022942"/>
    </source>
</evidence>
<dbReference type="GO" id="GO:0043161">
    <property type="term" value="P:proteasome-mediated ubiquitin-dependent protein catabolic process"/>
    <property type="evidence" value="ECO:0007669"/>
    <property type="project" value="TreeGrafter"/>
</dbReference>
<gene>
    <name evidence="5" type="ORF">Ctob_011596</name>
</gene>
<dbReference type="GO" id="GO:0034515">
    <property type="term" value="C:proteasome storage granule"/>
    <property type="evidence" value="ECO:0007669"/>
    <property type="project" value="TreeGrafter"/>
</dbReference>
<dbReference type="Proteomes" id="UP000037460">
    <property type="component" value="Unassembled WGS sequence"/>
</dbReference>
<dbReference type="AlphaFoldDB" id="A0A0M0LPU7"/>
<dbReference type="InterPro" id="IPR002015">
    <property type="entry name" value="Proteasome/cyclosome_rpt"/>
</dbReference>
<dbReference type="SUPFAM" id="SSF48371">
    <property type="entry name" value="ARM repeat"/>
    <property type="match status" value="1"/>
</dbReference>
<accession>A0A0M0LPU7</accession>
<reference evidence="6" key="1">
    <citation type="journal article" date="2015" name="PLoS Genet.">
        <title>Genome Sequence and Transcriptome Analyses of Chrysochromulina tobin: Metabolic Tools for Enhanced Algal Fitness in the Prominent Order Prymnesiales (Haptophyceae).</title>
        <authorList>
            <person name="Hovde B.T."/>
            <person name="Deodato C.R."/>
            <person name="Hunsperger H.M."/>
            <person name="Ryken S.A."/>
            <person name="Yost W."/>
            <person name="Jha R.K."/>
            <person name="Patterson J."/>
            <person name="Monnat R.J. Jr."/>
            <person name="Barlow S.B."/>
            <person name="Starkenburg S.R."/>
            <person name="Cattolico R.A."/>
        </authorList>
    </citation>
    <scope>NUCLEOTIDE SEQUENCE</scope>
    <source>
        <strain evidence="6">CCMP291</strain>
    </source>
</reference>
<evidence type="ECO:0000256" key="2">
    <source>
        <dbReference type="ARBA" id="ARBA00022737"/>
    </source>
</evidence>
<feature type="non-terminal residue" evidence="5">
    <location>
        <position position="583"/>
    </location>
</feature>
<evidence type="ECO:0000313" key="6">
    <source>
        <dbReference type="Proteomes" id="UP000037460"/>
    </source>
</evidence>
<dbReference type="InterPro" id="IPR040892">
    <property type="entry name" value="RPN1_N"/>
</dbReference>
<evidence type="ECO:0000256" key="1">
    <source>
        <dbReference type="ARBA" id="ARBA00005460"/>
    </source>
</evidence>
<name>A0A0M0LPU7_9EUKA</name>
<feature type="domain" description="RPN1 N-terminal" evidence="4">
    <location>
        <begin position="12"/>
        <end position="329"/>
    </location>
</feature>